<dbReference type="AlphaFoldDB" id="A0A914ZGM8"/>
<dbReference type="WBParaSite" id="PgB04_g004_t01">
    <property type="protein sequence ID" value="PgB04_g004_t01"/>
    <property type="gene ID" value="PgB04_g004"/>
</dbReference>
<name>A0A914ZGM8_PARUN</name>
<dbReference type="Proteomes" id="UP000887569">
    <property type="component" value="Unplaced"/>
</dbReference>
<organism evidence="1 2">
    <name type="scientific">Parascaris univalens</name>
    <name type="common">Nematode worm</name>
    <dbReference type="NCBI Taxonomy" id="6257"/>
    <lineage>
        <taxon>Eukaryota</taxon>
        <taxon>Metazoa</taxon>
        <taxon>Ecdysozoa</taxon>
        <taxon>Nematoda</taxon>
        <taxon>Chromadorea</taxon>
        <taxon>Rhabditida</taxon>
        <taxon>Spirurina</taxon>
        <taxon>Ascaridomorpha</taxon>
        <taxon>Ascaridoidea</taxon>
        <taxon>Ascarididae</taxon>
        <taxon>Parascaris</taxon>
    </lineage>
</organism>
<protein>
    <submittedName>
        <fullName evidence="2">Uncharacterized protein</fullName>
    </submittedName>
</protein>
<accession>A0A914ZGM8</accession>
<keyword evidence="1" id="KW-1185">Reference proteome</keyword>
<evidence type="ECO:0000313" key="2">
    <source>
        <dbReference type="WBParaSite" id="PgB04_g004_t01"/>
    </source>
</evidence>
<evidence type="ECO:0000313" key="1">
    <source>
        <dbReference type="Proteomes" id="UP000887569"/>
    </source>
</evidence>
<sequence length="109" mass="12396">YLVTRLTCRPSHLLFENRGHSCEDSESLSSPSIFPLLPPLLPSILPHPRIQKPQLQVQEGPLPKKCGHYILPVSAGTISEVTTMKLDFSLQWRCERPESERRYLGTLCE</sequence>
<proteinExistence type="predicted"/>
<reference evidence="2" key="1">
    <citation type="submission" date="2022-11" db="UniProtKB">
        <authorList>
            <consortium name="WormBaseParasite"/>
        </authorList>
    </citation>
    <scope>IDENTIFICATION</scope>
</reference>